<dbReference type="RefSeq" id="WP_344787575.1">
    <property type="nucleotide sequence ID" value="NZ_BAABCA010000003.1"/>
</dbReference>
<sequence>MDPFLGQIVMFGGNFAPRGWALCEGQLLPISQNSALFSILGTIYGGDGRTTFALPDLRGRVAIGQGHGPGLSDRRLGSRSGQEAHTLNTLEMPSHNHIIQDGGVKVTSANATESTPSNGSTLAAPGNGSGRSFEPISGYNNATPDVTLNTGAGPTALNNGGNQAHNNMQPYLTTNYIIALQGVFPSRS</sequence>
<comment type="caution">
    <text evidence="3">The sequence shown here is derived from an EMBL/GenBank/DDBJ whole genome shotgun (WGS) entry which is preliminary data.</text>
</comment>
<dbReference type="EMBL" id="BAABCA010000003">
    <property type="protein sequence ID" value="GAA4234906.1"/>
    <property type="molecule type" value="Genomic_DNA"/>
</dbReference>
<dbReference type="Proteomes" id="UP001501496">
    <property type="component" value="Unassembled WGS sequence"/>
</dbReference>
<accession>A0ABP8C757</accession>
<feature type="compositionally biased region" description="Polar residues" evidence="1">
    <location>
        <begin position="109"/>
        <end position="121"/>
    </location>
</feature>
<keyword evidence="4" id="KW-1185">Reference proteome</keyword>
<dbReference type="InterPro" id="IPR011083">
    <property type="entry name" value="Phage_tail_collar_dom"/>
</dbReference>
<gene>
    <name evidence="3" type="ORF">GCM10022291_15460</name>
</gene>
<protein>
    <submittedName>
        <fullName evidence="3">Tail fiber protein</fullName>
    </submittedName>
</protein>
<dbReference type="Pfam" id="PF07484">
    <property type="entry name" value="Collar"/>
    <property type="match status" value="1"/>
</dbReference>
<feature type="domain" description="Phage tail collar" evidence="2">
    <location>
        <begin position="6"/>
        <end position="61"/>
    </location>
</feature>
<reference evidence="4" key="1">
    <citation type="journal article" date="2019" name="Int. J. Syst. Evol. Microbiol.">
        <title>The Global Catalogue of Microorganisms (GCM) 10K type strain sequencing project: providing services to taxonomists for standard genome sequencing and annotation.</title>
        <authorList>
            <consortium name="The Broad Institute Genomics Platform"/>
            <consortium name="The Broad Institute Genome Sequencing Center for Infectious Disease"/>
            <person name="Wu L."/>
            <person name="Ma J."/>
        </authorList>
    </citation>
    <scope>NUCLEOTIDE SEQUENCE [LARGE SCALE GENOMIC DNA]</scope>
    <source>
        <strain evidence="4">JCM 17630</strain>
    </source>
</reference>
<evidence type="ECO:0000313" key="3">
    <source>
        <dbReference type="EMBL" id="GAA4234906.1"/>
    </source>
</evidence>
<name>A0ABP8C757_9FLAO</name>
<dbReference type="Gene3D" id="3.90.1340.10">
    <property type="entry name" value="Phage tail collar domain"/>
    <property type="match status" value="1"/>
</dbReference>
<evidence type="ECO:0000256" key="1">
    <source>
        <dbReference type="SAM" id="MobiDB-lite"/>
    </source>
</evidence>
<dbReference type="InterPro" id="IPR037053">
    <property type="entry name" value="Phage_tail_collar_dom_sf"/>
</dbReference>
<evidence type="ECO:0000313" key="4">
    <source>
        <dbReference type="Proteomes" id="UP001501496"/>
    </source>
</evidence>
<dbReference type="SUPFAM" id="SSF88874">
    <property type="entry name" value="Receptor-binding domain of short tail fibre protein gp12"/>
    <property type="match status" value="1"/>
</dbReference>
<organism evidence="3 4">
    <name type="scientific">Postechiella marina</name>
    <dbReference type="NCBI Taxonomy" id="943941"/>
    <lineage>
        <taxon>Bacteria</taxon>
        <taxon>Pseudomonadati</taxon>
        <taxon>Bacteroidota</taxon>
        <taxon>Flavobacteriia</taxon>
        <taxon>Flavobacteriales</taxon>
        <taxon>Flavobacteriaceae</taxon>
        <taxon>Postechiella</taxon>
    </lineage>
</organism>
<feature type="region of interest" description="Disordered" evidence="1">
    <location>
        <begin position="109"/>
        <end position="142"/>
    </location>
</feature>
<evidence type="ECO:0000259" key="2">
    <source>
        <dbReference type="Pfam" id="PF07484"/>
    </source>
</evidence>
<proteinExistence type="predicted"/>